<gene>
    <name evidence="6" type="primary">AUGUSTUS-3.0.2_05480</name>
    <name evidence="6" type="ORF">TcasGA2_TC005480</name>
</gene>
<evidence type="ECO:0000313" key="7">
    <source>
        <dbReference type="Proteomes" id="UP000007266"/>
    </source>
</evidence>
<name>D6WY26_TRICA</name>
<evidence type="ECO:0000256" key="5">
    <source>
        <dbReference type="SAM" id="Phobius"/>
    </source>
</evidence>
<evidence type="ECO:0000313" key="6">
    <source>
        <dbReference type="EMBL" id="EFA07905.2"/>
    </source>
</evidence>
<dbReference type="eggNOG" id="ENOG502QSYY">
    <property type="taxonomic scope" value="Eukaryota"/>
</dbReference>
<keyword evidence="5" id="KW-1133">Transmembrane helix</keyword>
<sequence>MRQKVNDFHWCWARSGEGQLCRVFLAEDTPCHVLLELTPKSPLVKIDSNCCAILPVFGTMLPIWTISLLLFTSTFAMDNLRVAYQWKELDFDFPSASAREEAIKSGKFIPENNLPLGLEVYKDRLFITVPRWRSGVAASLNYIKLSDPMDSPKLKPYPNWEAHKSHSGDPPEIVSPFRVRADHCGRLWVLDTGIEDFTNPKTHKPVTLLIYDLHNDNLMRSFKIPKGQVKSESFLANIAVEDHNCADTYAYLGDLGDPPGIIVYSWKKGESWRVEHNYFSIDPLMGEFNVSGITFVWNDGLFGMALSKPDHDGFSTLYFHPMSSTNEFSVSTKYLREDSSKEHFHEFKLLGTRGPKGQSGVSFLDQKTDVLFYSLLNLNAVACWRTTNPAYTMESQGRVYMNNVTMIFPNDIKVDNDDNLWVLSDRLPMFLYSHLDKNDVNFRVLTAPVADAIRGTACDSKLVTRIKSNDLKNGGLRKSAVGGVVLVMFVAIMNL</sequence>
<dbReference type="PANTHER" id="PTHR10009">
    <property type="entry name" value="PROTEIN YELLOW-RELATED"/>
    <property type="match status" value="1"/>
</dbReference>
<dbReference type="FunCoup" id="D6WY26">
    <property type="interactions" value="18"/>
</dbReference>
<dbReference type="STRING" id="7070.D6WY26"/>
<dbReference type="InParanoid" id="D6WY26"/>
<dbReference type="Proteomes" id="UP000007266">
    <property type="component" value="Linkage group 8"/>
</dbReference>
<organism evidence="6 7">
    <name type="scientific">Tribolium castaneum</name>
    <name type="common">Red flour beetle</name>
    <dbReference type="NCBI Taxonomy" id="7070"/>
    <lineage>
        <taxon>Eukaryota</taxon>
        <taxon>Metazoa</taxon>
        <taxon>Ecdysozoa</taxon>
        <taxon>Arthropoda</taxon>
        <taxon>Hexapoda</taxon>
        <taxon>Insecta</taxon>
        <taxon>Pterygota</taxon>
        <taxon>Neoptera</taxon>
        <taxon>Endopterygota</taxon>
        <taxon>Coleoptera</taxon>
        <taxon>Polyphaga</taxon>
        <taxon>Cucujiformia</taxon>
        <taxon>Tenebrionidae</taxon>
        <taxon>Tenebrionidae incertae sedis</taxon>
        <taxon>Tribolium</taxon>
    </lineage>
</organism>
<feature type="transmembrane region" description="Helical" evidence="5">
    <location>
        <begin position="52"/>
        <end position="71"/>
    </location>
</feature>
<proteinExistence type="inferred from homology"/>
<dbReference type="Gene3D" id="2.120.10.30">
    <property type="entry name" value="TolB, C-terminal domain"/>
    <property type="match status" value="1"/>
</dbReference>
<keyword evidence="7" id="KW-1185">Reference proteome</keyword>
<keyword evidence="4" id="KW-0732">Signal</keyword>
<dbReference type="PANTHER" id="PTHR10009:SF12">
    <property type="entry name" value="LD43175P"/>
    <property type="match status" value="1"/>
</dbReference>
<accession>D6WY26</accession>
<dbReference type="OMA" id="CENTYAY"/>
<dbReference type="InterPro" id="IPR011042">
    <property type="entry name" value="6-blade_b-propeller_TolB-like"/>
</dbReference>
<dbReference type="InterPro" id="IPR017996">
    <property type="entry name" value="MRJP/yellow-related"/>
</dbReference>
<dbReference type="GO" id="GO:0005576">
    <property type="term" value="C:extracellular region"/>
    <property type="evidence" value="ECO:0000318"/>
    <property type="project" value="GO_Central"/>
</dbReference>
<dbReference type="PRINTS" id="PR01366">
    <property type="entry name" value="ROYALJELLY"/>
</dbReference>
<keyword evidence="5" id="KW-0812">Transmembrane</keyword>
<evidence type="ECO:0000256" key="1">
    <source>
        <dbReference type="ARBA" id="ARBA00004613"/>
    </source>
</evidence>
<dbReference type="HOGENOM" id="CLU_031076_2_0_1"/>
<keyword evidence="3" id="KW-0964">Secreted</keyword>
<evidence type="ECO:0000256" key="2">
    <source>
        <dbReference type="ARBA" id="ARBA00009127"/>
    </source>
</evidence>
<protein>
    <submittedName>
        <fullName evidence="6">Protein yellow-like Protein</fullName>
    </submittedName>
</protein>
<reference evidence="6 7" key="2">
    <citation type="journal article" date="2010" name="Nucleic Acids Res.">
        <title>BeetleBase in 2010: revisions to provide comprehensive genomic information for Tribolium castaneum.</title>
        <authorList>
            <person name="Kim H.S."/>
            <person name="Murphy T."/>
            <person name="Xia J."/>
            <person name="Caragea D."/>
            <person name="Park Y."/>
            <person name="Beeman R.W."/>
            <person name="Lorenzen M.D."/>
            <person name="Butcher S."/>
            <person name="Manak J.R."/>
            <person name="Brown S.J."/>
        </authorList>
    </citation>
    <scope>GENOME REANNOTATION</scope>
    <source>
        <strain evidence="6 7">Georgia GA2</strain>
    </source>
</reference>
<evidence type="ECO:0000256" key="4">
    <source>
        <dbReference type="ARBA" id="ARBA00022729"/>
    </source>
</evidence>
<evidence type="ECO:0000256" key="3">
    <source>
        <dbReference type="ARBA" id="ARBA00022525"/>
    </source>
</evidence>
<comment type="similarity">
    <text evidence="2">Belongs to the major royal jelly protein family.</text>
</comment>
<dbReference type="EMBL" id="KQ971362">
    <property type="protein sequence ID" value="EFA07905.2"/>
    <property type="molecule type" value="Genomic_DNA"/>
</dbReference>
<comment type="subcellular location">
    <subcellularLocation>
        <location evidence="1">Secreted</location>
    </subcellularLocation>
</comment>
<keyword evidence="5" id="KW-0472">Membrane</keyword>
<dbReference type="Pfam" id="PF03022">
    <property type="entry name" value="MRJP"/>
    <property type="match status" value="1"/>
</dbReference>
<reference evidence="6 7" key="1">
    <citation type="journal article" date="2008" name="Nature">
        <title>The genome of the model beetle and pest Tribolium castaneum.</title>
        <authorList>
            <consortium name="Tribolium Genome Sequencing Consortium"/>
            <person name="Richards S."/>
            <person name="Gibbs R.A."/>
            <person name="Weinstock G.M."/>
            <person name="Brown S.J."/>
            <person name="Denell R."/>
            <person name="Beeman R.W."/>
            <person name="Gibbs R."/>
            <person name="Beeman R.W."/>
            <person name="Brown S.J."/>
            <person name="Bucher G."/>
            <person name="Friedrich M."/>
            <person name="Grimmelikhuijzen C.J."/>
            <person name="Klingler M."/>
            <person name="Lorenzen M."/>
            <person name="Richards S."/>
            <person name="Roth S."/>
            <person name="Schroder R."/>
            <person name="Tautz D."/>
            <person name="Zdobnov E.M."/>
            <person name="Muzny D."/>
            <person name="Gibbs R.A."/>
            <person name="Weinstock G.M."/>
            <person name="Attaway T."/>
            <person name="Bell S."/>
            <person name="Buhay C.J."/>
            <person name="Chandrabose M.N."/>
            <person name="Chavez D."/>
            <person name="Clerk-Blankenburg K.P."/>
            <person name="Cree A."/>
            <person name="Dao M."/>
            <person name="Davis C."/>
            <person name="Chacko J."/>
            <person name="Dinh H."/>
            <person name="Dugan-Rocha S."/>
            <person name="Fowler G."/>
            <person name="Garner T.T."/>
            <person name="Garnes J."/>
            <person name="Gnirke A."/>
            <person name="Hawes A."/>
            <person name="Hernandez J."/>
            <person name="Hines S."/>
            <person name="Holder M."/>
            <person name="Hume J."/>
            <person name="Jhangiani S.N."/>
            <person name="Joshi V."/>
            <person name="Khan Z.M."/>
            <person name="Jackson L."/>
            <person name="Kovar C."/>
            <person name="Kowis A."/>
            <person name="Lee S."/>
            <person name="Lewis L.R."/>
            <person name="Margolis J."/>
            <person name="Morgan M."/>
            <person name="Nazareth L.V."/>
            <person name="Nguyen N."/>
            <person name="Okwuonu G."/>
            <person name="Parker D."/>
            <person name="Richards S."/>
            <person name="Ruiz S.J."/>
            <person name="Santibanez J."/>
            <person name="Savard J."/>
            <person name="Scherer S.E."/>
            <person name="Schneider B."/>
            <person name="Sodergren E."/>
            <person name="Tautz D."/>
            <person name="Vattahil S."/>
            <person name="Villasana D."/>
            <person name="White C.S."/>
            <person name="Wright R."/>
            <person name="Park Y."/>
            <person name="Beeman R.W."/>
            <person name="Lord J."/>
            <person name="Oppert B."/>
            <person name="Lorenzen M."/>
            <person name="Brown S."/>
            <person name="Wang L."/>
            <person name="Savard J."/>
            <person name="Tautz D."/>
            <person name="Richards S."/>
            <person name="Weinstock G."/>
            <person name="Gibbs R.A."/>
            <person name="Liu Y."/>
            <person name="Worley K."/>
            <person name="Weinstock G."/>
            <person name="Elsik C.G."/>
            <person name="Reese J.T."/>
            <person name="Elhaik E."/>
            <person name="Landan G."/>
            <person name="Graur D."/>
            <person name="Arensburger P."/>
            <person name="Atkinson P."/>
            <person name="Beeman R.W."/>
            <person name="Beidler J."/>
            <person name="Brown S.J."/>
            <person name="Demuth J.P."/>
            <person name="Drury D.W."/>
            <person name="Du Y.Z."/>
            <person name="Fujiwara H."/>
            <person name="Lorenzen M."/>
            <person name="Maselli V."/>
            <person name="Osanai M."/>
            <person name="Park Y."/>
            <person name="Robertson H.M."/>
            <person name="Tu Z."/>
            <person name="Wang J.J."/>
            <person name="Wang S."/>
            <person name="Richards S."/>
            <person name="Song H."/>
            <person name="Zhang L."/>
            <person name="Sodergren E."/>
            <person name="Werner D."/>
            <person name="Stanke M."/>
            <person name="Morgenstern B."/>
            <person name="Solovyev V."/>
            <person name="Kosarev P."/>
            <person name="Brown G."/>
            <person name="Chen H.C."/>
            <person name="Ermolaeva O."/>
            <person name="Hlavina W."/>
            <person name="Kapustin Y."/>
            <person name="Kiryutin B."/>
            <person name="Kitts P."/>
            <person name="Maglott D."/>
            <person name="Pruitt K."/>
            <person name="Sapojnikov V."/>
            <person name="Souvorov A."/>
            <person name="Mackey A.J."/>
            <person name="Waterhouse R.M."/>
            <person name="Wyder S."/>
            <person name="Zdobnov E.M."/>
            <person name="Zdobnov E.M."/>
            <person name="Wyder S."/>
            <person name="Kriventseva E.V."/>
            <person name="Kadowaki T."/>
            <person name="Bork P."/>
            <person name="Aranda M."/>
            <person name="Bao R."/>
            <person name="Beermann A."/>
            <person name="Berns N."/>
            <person name="Bolognesi R."/>
            <person name="Bonneton F."/>
            <person name="Bopp D."/>
            <person name="Brown S.J."/>
            <person name="Bucher G."/>
            <person name="Butts T."/>
            <person name="Chaumot A."/>
            <person name="Denell R.E."/>
            <person name="Ferrier D.E."/>
            <person name="Friedrich M."/>
            <person name="Gordon C.M."/>
            <person name="Jindra M."/>
            <person name="Klingler M."/>
            <person name="Lan Q."/>
            <person name="Lattorff H.M."/>
            <person name="Laudet V."/>
            <person name="von Levetsow C."/>
            <person name="Liu Z."/>
            <person name="Lutz R."/>
            <person name="Lynch J.A."/>
            <person name="da Fonseca R.N."/>
            <person name="Posnien N."/>
            <person name="Reuter R."/>
            <person name="Roth S."/>
            <person name="Savard J."/>
            <person name="Schinko J.B."/>
            <person name="Schmitt C."/>
            <person name="Schoppmeier M."/>
            <person name="Schroder R."/>
            <person name="Shippy T.D."/>
            <person name="Simonnet F."/>
            <person name="Marques-Souza H."/>
            <person name="Tautz D."/>
            <person name="Tomoyasu Y."/>
            <person name="Trauner J."/>
            <person name="Van der Zee M."/>
            <person name="Vervoort M."/>
            <person name="Wittkopp N."/>
            <person name="Wimmer E.A."/>
            <person name="Yang X."/>
            <person name="Jones A.K."/>
            <person name="Sattelle D.B."/>
            <person name="Ebert P.R."/>
            <person name="Nelson D."/>
            <person name="Scott J.G."/>
            <person name="Beeman R.W."/>
            <person name="Muthukrishnan S."/>
            <person name="Kramer K.J."/>
            <person name="Arakane Y."/>
            <person name="Beeman R.W."/>
            <person name="Zhu Q."/>
            <person name="Hogenkamp D."/>
            <person name="Dixit R."/>
            <person name="Oppert B."/>
            <person name="Jiang H."/>
            <person name="Zou Z."/>
            <person name="Marshall J."/>
            <person name="Elpidina E."/>
            <person name="Vinokurov K."/>
            <person name="Oppert C."/>
            <person name="Zou Z."/>
            <person name="Evans J."/>
            <person name="Lu Z."/>
            <person name="Zhao P."/>
            <person name="Sumathipala N."/>
            <person name="Altincicek B."/>
            <person name="Vilcinskas A."/>
            <person name="Williams M."/>
            <person name="Hultmark D."/>
            <person name="Hetru C."/>
            <person name="Jiang H."/>
            <person name="Grimmelikhuijzen C.J."/>
            <person name="Hauser F."/>
            <person name="Cazzamali G."/>
            <person name="Williamson M."/>
            <person name="Park Y."/>
            <person name="Li B."/>
            <person name="Tanaka Y."/>
            <person name="Predel R."/>
            <person name="Neupert S."/>
            <person name="Schachtner J."/>
            <person name="Verleyen P."/>
            <person name="Raible F."/>
            <person name="Bork P."/>
            <person name="Friedrich M."/>
            <person name="Walden K.K."/>
            <person name="Robertson H.M."/>
            <person name="Angeli S."/>
            <person name="Foret S."/>
            <person name="Bucher G."/>
            <person name="Schuetz S."/>
            <person name="Maleszka R."/>
            <person name="Wimmer E.A."/>
            <person name="Beeman R.W."/>
            <person name="Lorenzen M."/>
            <person name="Tomoyasu Y."/>
            <person name="Miller S.C."/>
            <person name="Grossmann D."/>
            <person name="Bucher G."/>
        </authorList>
    </citation>
    <scope>NUCLEOTIDE SEQUENCE [LARGE SCALE GENOMIC DNA]</scope>
    <source>
        <strain evidence="6 7">Georgia GA2</strain>
    </source>
</reference>
<dbReference type="AlphaFoldDB" id="D6WY26"/>